<accession>A0A926L056</accession>
<dbReference type="Proteomes" id="UP000621210">
    <property type="component" value="Unassembled WGS sequence"/>
</dbReference>
<dbReference type="InterPro" id="IPR000847">
    <property type="entry name" value="LysR_HTH_N"/>
</dbReference>
<evidence type="ECO:0000313" key="7">
    <source>
        <dbReference type="Proteomes" id="UP000621210"/>
    </source>
</evidence>
<protein>
    <submittedName>
        <fullName evidence="6">LysR family transcriptional regulator</fullName>
    </submittedName>
</protein>
<keyword evidence="3" id="KW-0238">DNA-binding</keyword>
<keyword evidence="7" id="KW-1185">Reference proteome</keyword>
<dbReference type="PROSITE" id="PS50931">
    <property type="entry name" value="HTH_LYSR"/>
    <property type="match status" value="1"/>
</dbReference>
<dbReference type="SUPFAM" id="SSF46785">
    <property type="entry name" value="Winged helix' DNA-binding domain"/>
    <property type="match status" value="1"/>
</dbReference>
<sequence length="360" mass="38372">MGPSRAERRGGRRRWALAELTGHKVLDVRKLVLLREVQARGSIAAAAEALNYTRSAVSQQLSTLEAETGAELLDRGKGRASLTAAGRMLVEHVERILIGLEAAESELAALSGRVSGELRVGVPFHEGPAMLVPALTRVRRAHPDLKIVLRGLPVGGTREAVRLGEVDLALAVRYDHVPEPSVAGLHEEPLVGDRVRLVVGPEEAAPGARPGPGDRRPLPRTLAGYAGQPWVLTTDSGLGALALHACAQAGFAPDVVARTSDPHAVLGLVSFGWGVSLMPDLVPDRPGYPVRRVALDGPELVRHLSLVVRSGHLDRPAVDAVITEVRHAVDELPEDAVVWRRASGRGTSGRGERERRGPSV</sequence>
<dbReference type="InterPro" id="IPR005119">
    <property type="entry name" value="LysR_subst-bd"/>
</dbReference>
<comment type="caution">
    <text evidence="6">The sequence shown here is derived from an EMBL/GenBank/DDBJ whole genome shotgun (WGS) entry which is preliminary data.</text>
</comment>
<reference evidence="6" key="2">
    <citation type="submission" date="2020-09" db="EMBL/GenBank/DDBJ databases">
        <authorList>
            <person name="Luo X."/>
        </authorList>
    </citation>
    <scope>NUCLEOTIDE SEQUENCE</scope>
    <source>
        <strain evidence="6">TRM S81-3</strain>
    </source>
</reference>
<reference evidence="6" key="1">
    <citation type="submission" date="2020-09" db="EMBL/GenBank/DDBJ databases">
        <title>Streptomyces grisecoloratus sp. nov., isolated from cotton soil.</title>
        <authorList>
            <person name="Xing L."/>
        </authorList>
    </citation>
    <scope>NUCLEOTIDE SEQUENCE</scope>
    <source>
        <strain evidence="6">TRM S81-3</strain>
    </source>
</reference>
<dbReference type="InterPro" id="IPR036390">
    <property type="entry name" value="WH_DNA-bd_sf"/>
</dbReference>
<organism evidence="6 7">
    <name type="scientific">Streptomyces griseicoloratus</name>
    <dbReference type="NCBI Taxonomy" id="2752516"/>
    <lineage>
        <taxon>Bacteria</taxon>
        <taxon>Bacillati</taxon>
        <taxon>Actinomycetota</taxon>
        <taxon>Actinomycetes</taxon>
        <taxon>Kitasatosporales</taxon>
        <taxon>Streptomycetaceae</taxon>
        <taxon>Streptomyces</taxon>
    </lineage>
</organism>
<dbReference type="GO" id="GO:0003700">
    <property type="term" value="F:DNA-binding transcription factor activity"/>
    <property type="evidence" value="ECO:0007669"/>
    <property type="project" value="InterPro"/>
</dbReference>
<evidence type="ECO:0000256" key="3">
    <source>
        <dbReference type="ARBA" id="ARBA00023125"/>
    </source>
</evidence>
<dbReference type="Pfam" id="PF03466">
    <property type="entry name" value="LysR_substrate"/>
    <property type="match status" value="1"/>
</dbReference>
<dbReference type="InterPro" id="IPR036388">
    <property type="entry name" value="WH-like_DNA-bd_sf"/>
</dbReference>
<keyword evidence="2" id="KW-0805">Transcription regulation</keyword>
<dbReference type="AlphaFoldDB" id="A0A926L056"/>
<evidence type="ECO:0000256" key="4">
    <source>
        <dbReference type="ARBA" id="ARBA00023163"/>
    </source>
</evidence>
<gene>
    <name evidence="6" type="ORF">H0H10_02765</name>
</gene>
<dbReference type="EMBL" id="JACVQF010000101">
    <property type="protein sequence ID" value="MBD0418101.1"/>
    <property type="molecule type" value="Genomic_DNA"/>
</dbReference>
<evidence type="ECO:0000313" key="6">
    <source>
        <dbReference type="EMBL" id="MBD0418101.1"/>
    </source>
</evidence>
<dbReference type="Gene3D" id="1.10.10.10">
    <property type="entry name" value="Winged helix-like DNA-binding domain superfamily/Winged helix DNA-binding domain"/>
    <property type="match status" value="1"/>
</dbReference>
<evidence type="ECO:0000259" key="5">
    <source>
        <dbReference type="PROSITE" id="PS50931"/>
    </source>
</evidence>
<keyword evidence="4" id="KW-0804">Transcription</keyword>
<dbReference type="GO" id="GO:0003677">
    <property type="term" value="F:DNA binding"/>
    <property type="evidence" value="ECO:0007669"/>
    <property type="project" value="UniProtKB-KW"/>
</dbReference>
<dbReference type="PANTHER" id="PTHR30419">
    <property type="entry name" value="HTH-TYPE TRANSCRIPTIONAL REGULATOR YBHD"/>
    <property type="match status" value="1"/>
</dbReference>
<evidence type="ECO:0000256" key="2">
    <source>
        <dbReference type="ARBA" id="ARBA00023015"/>
    </source>
</evidence>
<dbReference type="InterPro" id="IPR050950">
    <property type="entry name" value="HTH-type_LysR_regulators"/>
</dbReference>
<evidence type="ECO:0000256" key="1">
    <source>
        <dbReference type="ARBA" id="ARBA00009437"/>
    </source>
</evidence>
<dbReference type="GO" id="GO:0005829">
    <property type="term" value="C:cytosol"/>
    <property type="evidence" value="ECO:0007669"/>
    <property type="project" value="TreeGrafter"/>
</dbReference>
<comment type="similarity">
    <text evidence="1">Belongs to the LysR transcriptional regulatory family.</text>
</comment>
<proteinExistence type="inferred from homology"/>
<dbReference type="SUPFAM" id="SSF53850">
    <property type="entry name" value="Periplasmic binding protein-like II"/>
    <property type="match status" value="1"/>
</dbReference>
<feature type="domain" description="HTH lysR-type" evidence="5">
    <location>
        <begin position="26"/>
        <end position="83"/>
    </location>
</feature>
<dbReference type="Pfam" id="PF00126">
    <property type="entry name" value="HTH_1"/>
    <property type="match status" value="1"/>
</dbReference>
<name>A0A926L056_9ACTN</name>
<dbReference type="Gene3D" id="3.40.190.290">
    <property type="match status" value="1"/>
</dbReference>